<reference evidence="1 2" key="1">
    <citation type="submission" date="2024-08" db="EMBL/GenBank/DDBJ databases">
        <title>Insights into the chromosomal genome structure of Flemingia macrophylla.</title>
        <authorList>
            <person name="Ding Y."/>
            <person name="Zhao Y."/>
            <person name="Bi W."/>
            <person name="Wu M."/>
            <person name="Zhao G."/>
            <person name="Gong Y."/>
            <person name="Li W."/>
            <person name="Zhang P."/>
        </authorList>
    </citation>
    <scope>NUCLEOTIDE SEQUENCE [LARGE SCALE GENOMIC DNA]</scope>
    <source>
        <strain evidence="1">DYQJB</strain>
        <tissue evidence="1">Leaf</tissue>
    </source>
</reference>
<dbReference type="EMBL" id="JBGMDY010000011">
    <property type="protein sequence ID" value="KAL2318721.1"/>
    <property type="molecule type" value="Genomic_DNA"/>
</dbReference>
<evidence type="ECO:0000313" key="2">
    <source>
        <dbReference type="Proteomes" id="UP001603857"/>
    </source>
</evidence>
<protein>
    <submittedName>
        <fullName evidence="1">Uncharacterized protein</fullName>
    </submittedName>
</protein>
<name>A0ABD1L5F2_9FABA</name>
<keyword evidence="2" id="KW-1185">Reference proteome</keyword>
<organism evidence="1 2">
    <name type="scientific">Flemingia macrophylla</name>
    <dbReference type="NCBI Taxonomy" id="520843"/>
    <lineage>
        <taxon>Eukaryota</taxon>
        <taxon>Viridiplantae</taxon>
        <taxon>Streptophyta</taxon>
        <taxon>Embryophyta</taxon>
        <taxon>Tracheophyta</taxon>
        <taxon>Spermatophyta</taxon>
        <taxon>Magnoliopsida</taxon>
        <taxon>eudicotyledons</taxon>
        <taxon>Gunneridae</taxon>
        <taxon>Pentapetalae</taxon>
        <taxon>rosids</taxon>
        <taxon>fabids</taxon>
        <taxon>Fabales</taxon>
        <taxon>Fabaceae</taxon>
        <taxon>Papilionoideae</taxon>
        <taxon>50 kb inversion clade</taxon>
        <taxon>NPAAA clade</taxon>
        <taxon>indigoferoid/millettioid clade</taxon>
        <taxon>Phaseoleae</taxon>
        <taxon>Flemingia</taxon>
    </lineage>
</organism>
<sequence length="180" mass="21164">MKLHQINVVLGDKLKPRESTKGDPKGRQETFLDRKDEWICKKEEEEYSGRPKTTSNYRRSSRLRYMGDKIQLYMVIREYGNGCFSKQPSNYLKQPVLPHQTAPMELLAHTRWRNVRRGSYLLQSKQTSKSSLFGSLCQNCFRAQSCVHRNDFSDVVYPRDSHDKILEKHVVYCPCSWTVL</sequence>
<gene>
    <name evidence="1" type="ORF">Fmac_032597</name>
</gene>
<proteinExistence type="predicted"/>
<comment type="caution">
    <text evidence="1">The sequence shown here is derived from an EMBL/GenBank/DDBJ whole genome shotgun (WGS) entry which is preliminary data.</text>
</comment>
<evidence type="ECO:0000313" key="1">
    <source>
        <dbReference type="EMBL" id="KAL2318721.1"/>
    </source>
</evidence>
<dbReference type="Proteomes" id="UP001603857">
    <property type="component" value="Unassembled WGS sequence"/>
</dbReference>
<accession>A0ABD1L5F2</accession>
<dbReference type="AlphaFoldDB" id="A0ABD1L5F2"/>